<keyword evidence="1" id="KW-0808">Transferase</keyword>
<reference evidence="1 2" key="1">
    <citation type="submission" date="2018-12" db="EMBL/GenBank/DDBJ databases">
        <authorList>
            <consortium name="Pathogen Informatics"/>
        </authorList>
    </citation>
    <scope>NUCLEOTIDE SEQUENCE [LARGE SCALE GENOMIC DNA]</scope>
    <source>
        <strain evidence="1 2">NCTC11636</strain>
    </source>
</reference>
<protein>
    <submittedName>
        <fullName evidence="1">Shikimate kinase 1</fullName>
        <ecNumber evidence="1">2.7.1.71</ecNumber>
    </submittedName>
</protein>
<dbReference type="PRINTS" id="PR01100">
    <property type="entry name" value="SHIKIMTKNASE"/>
</dbReference>
<dbReference type="GO" id="GO:0004765">
    <property type="term" value="F:shikimate kinase activity"/>
    <property type="evidence" value="ECO:0007669"/>
    <property type="project" value="UniProtKB-EC"/>
</dbReference>
<dbReference type="Pfam" id="PF01202">
    <property type="entry name" value="SKI"/>
    <property type="match status" value="1"/>
</dbReference>
<dbReference type="InterPro" id="IPR027417">
    <property type="entry name" value="P-loop_NTPase"/>
</dbReference>
<proteinExistence type="predicted"/>
<dbReference type="EMBL" id="LR134350">
    <property type="protein sequence ID" value="VEG26013.1"/>
    <property type="molecule type" value="Genomic_DNA"/>
</dbReference>
<dbReference type="Gene3D" id="3.40.50.300">
    <property type="entry name" value="P-loop containing nucleotide triphosphate hydrolases"/>
    <property type="match status" value="1"/>
</dbReference>
<gene>
    <name evidence="1" type="primary">aroK</name>
    <name evidence="1" type="ORF">NCTC11636_00306</name>
</gene>
<dbReference type="KEGG" id="ahw:NCTC11636_00306"/>
<dbReference type="EC" id="2.7.1.71" evidence="1"/>
<dbReference type="Proteomes" id="UP000266895">
    <property type="component" value="Chromosome"/>
</dbReference>
<keyword evidence="2" id="KW-1185">Reference proteome</keyword>
<dbReference type="InterPro" id="IPR031322">
    <property type="entry name" value="Shikimate/glucono_kinase"/>
</dbReference>
<sequence>MSPTRRAGVILIGPPGAGCTSVGSALARRRGLGFADLGQVVAQDLGTTPELALVAVPEDRYRCQEAARAVELIARARAEGTVLALGSGCLGRAEVRRALSAPGGPGAQVVALTATPRTLATRTGMDAPRSVALGAVHHAFVVMARERDQLCRELADLVVDTTDAQVAQTVERIG</sequence>
<organism evidence="1 2">
    <name type="scientific">Actinomyces howellii</name>
    <dbReference type="NCBI Taxonomy" id="52771"/>
    <lineage>
        <taxon>Bacteria</taxon>
        <taxon>Bacillati</taxon>
        <taxon>Actinomycetota</taxon>
        <taxon>Actinomycetes</taxon>
        <taxon>Actinomycetales</taxon>
        <taxon>Actinomycetaceae</taxon>
        <taxon>Actinomyces</taxon>
    </lineage>
</organism>
<name>A0A448HE49_9ACTO</name>
<accession>A0A448HE49</accession>
<evidence type="ECO:0000313" key="1">
    <source>
        <dbReference type="EMBL" id="VEG26013.1"/>
    </source>
</evidence>
<dbReference type="AlphaFoldDB" id="A0A448HE49"/>
<keyword evidence="1" id="KW-0418">Kinase</keyword>
<dbReference type="SUPFAM" id="SSF52540">
    <property type="entry name" value="P-loop containing nucleoside triphosphate hydrolases"/>
    <property type="match status" value="1"/>
</dbReference>
<evidence type="ECO:0000313" key="2">
    <source>
        <dbReference type="Proteomes" id="UP000266895"/>
    </source>
</evidence>
<dbReference type="RefSeq" id="WP_126381442.1">
    <property type="nucleotide sequence ID" value="NZ_LR134350.1"/>
</dbReference>
<dbReference type="OrthoDB" id="3256983at2"/>